<reference evidence="2 3" key="1">
    <citation type="journal article" date="2011" name="Stand. Genomic Sci.">
        <title>High quality draft genome sequence of Segniliparus rugosus CDC 945(T)= (ATCC BAA-974(T)).</title>
        <authorList>
            <person name="Earl A.M."/>
            <person name="Desjardins C.A."/>
            <person name="Fitzgerald M.G."/>
            <person name="Arachchi H.M."/>
            <person name="Zeng Q."/>
            <person name="Mehta T."/>
            <person name="Griggs A."/>
            <person name="Birren B.W."/>
            <person name="Toney N.C."/>
            <person name="Carr J."/>
            <person name="Posey J."/>
            <person name="Butler W.R."/>
        </authorList>
    </citation>
    <scope>NUCLEOTIDE SEQUENCE [LARGE SCALE GENOMIC DNA]</scope>
    <source>
        <strain evidence="3">ATCC BAA-974 / DSM 45345 / CCUG 50838 / CIP 108380 / JCM 13579 / CDC 945</strain>
    </source>
</reference>
<evidence type="ECO:0000313" key="2">
    <source>
        <dbReference type="EMBL" id="ERG69313.1"/>
    </source>
</evidence>
<evidence type="ECO:0000313" key="3">
    <source>
        <dbReference type="Proteomes" id="UP000004816"/>
    </source>
</evidence>
<protein>
    <submittedName>
        <fullName evidence="2">Uncharacterized protein</fullName>
    </submittedName>
</protein>
<feature type="region of interest" description="Disordered" evidence="1">
    <location>
        <begin position="26"/>
        <end position="45"/>
    </location>
</feature>
<evidence type="ECO:0000256" key="1">
    <source>
        <dbReference type="SAM" id="MobiDB-lite"/>
    </source>
</evidence>
<gene>
    <name evidence="2" type="ORF">HMPREF9336_04204</name>
</gene>
<keyword evidence="3" id="KW-1185">Reference proteome</keyword>
<accession>U1N926</accession>
<dbReference type="EMBL" id="ACZI02000002">
    <property type="protein sequence ID" value="ERG69313.1"/>
    <property type="molecule type" value="Genomic_DNA"/>
</dbReference>
<proteinExistence type="predicted"/>
<comment type="caution">
    <text evidence="2">The sequence shown here is derived from an EMBL/GenBank/DDBJ whole genome shotgun (WGS) entry which is preliminary data.</text>
</comment>
<dbReference type="AlphaFoldDB" id="U1N926"/>
<dbReference type="HOGENOM" id="CLU_2883385_0_0_11"/>
<dbReference type="Proteomes" id="UP000004816">
    <property type="component" value="Unassembled WGS sequence"/>
</dbReference>
<sequence length="63" mass="6810">MTLPSLRISMKPGFSFVGLRPPLATTRESVMPGKGKPTNRPPSSETLFLVNQEKTLGPISLCP</sequence>
<name>U1N926_SEGRC</name>
<organism evidence="2 3">
    <name type="scientific">Segniliparus rugosus (strain ATCC BAA-974 / DSM 45345 / CCUG 50838 / CIP 108380 / JCM 13579 / CDC 945)</name>
    <dbReference type="NCBI Taxonomy" id="679197"/>
    <lineage>
        <taxon>Bacteria</taxon>
        <taxon>Bacillati</taxon>
        <taxon>Actinomycetota</taxon>
        <taxon>Actinomycetes</taxon>
        <taxon>Mycobacteriales</taxon>
        <taxon>Segniliparaceae</taxon>
        <taxon>Segniliparus</taxon>
    </lineage>
</organism>